<comment type="caution">
    <text evidence="4">The sequence shown here is derived from an EMBL/GenBank/DDBJ whole genome shotgun (WGS) entry which is preliminary data.</text>
</comment>
<dbReference type="InterPro" id="IPR005814">
    <property type="entry name" value="Aminotrans_3"/>
</dbReference>
<keyword evidence="2 3" id="KW-0663">Pyridoxal phosphate</keyword>
<dbReference type="AlphaFoldDB" id="A0A5R9GKC6"/>
<evidence type="ECO:0000313" key="4">
    <source>
        <dbReference type="EMBL" id="TLS54024.1"/>
    </source>
</evidence>
<reference evidence="4 5" key="1">
    <citation type="submission" date="2019-05" db="EMBL/GenBank/DDBJ databases">
        <authorList>
            <person name="Narsing Rao M.P."/>
            <person name="Li W.J."/>
        </authorList>
    </citation>
    <scope>NUCLEOTIDE SEQUENCE [LARGE SCALE GENOMIC DNA]</scope>
    <source>
        <strain evidence="4 5">SYSU_K30003</strain>
    </source>
</reference>
<dbReference type="SUPFAM" id="SSF53383">
    <property type="entry name" value="PLP-dependent transferases"/>
    <property type="match status" value="1"/>
</dbReference>
<evidence type="ECO:0000313" key="5">
    <source>
        <dbReference type="Proteomes" id="UP000309676"/>
    </source>
</evidence>
<dbReference type="EMBL" id="VCIW01000001">
    <property type="protein sequence ID" value="TLS54024.1"/>
    <property type="molecule type" value="Genomic_DNA"/>
</dbReference>
<keyword evidence="5" id="KW-1185">Reference proteome</keyword>
<evidence type="ECO:0000256" key="2">
    <source>
        <dbReference type="ARBA" id="ARBA00022898"/>
    </source>
</evidence>
<keyword evidence="4" id="KW-0808">Transferase</keyword>
<name>A0A5R9GKC6_9BACL</name>
<protein>
    <submittedName>
        <fullName evidence="4">Aspartate aminotransferase family protein</fullName>
    </submittedName>
</protein>
<dbReference type="PANTHER" id="PTHR43713:SF3">
    <property type="entry name" value="GLUTAMATE-1-SEMIALDEHYDE 2,1-AMINOMUTASE 1, CHLOROPLASTIC-RELATED"/>
    <property type="match status" value="1"/>
</dbReference>
<comment type="cofactor">
    <cofactor evidence="1">
        <name>pyridoxal 5'-phosphate</name>
        <dbReference type="ChEBI" id="CHEBI:597326"/>
    </cofactor>
</comment>
<organism evidence="4 5">
    <name type="scientific">Paenibacillus antri</name>
    <dbReference type="NCBI Taxonomy" id="2582848"/>
    <lineage>
        <taxon>Bacteria</taxon>
        <taxon>Bacillati</taxon>
        <taxon>Bacillota</taxon>
        <taxon>Bacilli</taxon>
        <taxon>Bacillales</taxon>
        <taxon>Paenibacillaceae</taxon>
        <taxon>Paenibacillus</taxon>
    </lineage>
</organism>
<dbReference type="CDD" id="cd00610">
    <property type="entry name" value="OAT_like"/>
    <property type="match status" value="1"/>
</dbReference>
<dbReference type="InterPro" id="IPR015422">
    <property type="entry name" value="PyrdxlP-dep_Trfase_small"/>
</dbReference>
<dbReference type="InterPro" id="IPR015421">
    <property type="entry name" value="PyrdxlP-dep_Trfase_major"/>
</dbReference>
<dbReference type="Gene3D" id="3.40.640.10">
    <property type="entry name" value="Type I PLP-dependent aspartate aminotransferase-like (Major domain)"/>
    <property type="match status" value="1"/>
</dbReference>
<dbReference type="PROSITE" id="PS00600">
    <property type="entry name" value="AA_TRANSFER_CLASS_3"/>
    <property type="match status" value="1"/>
</dbReference>
<evidence type="ECO:0000256" key="3">
    <source>
        <dbReference type="RuleBase" id="RU003560"/>
    </source>
</evidence>
<evidence type="ECO:0000256" key="1">
    <source>
        <dbReference type="ARBA" id="ARBA00001933"/>
    </source>
</evidence>
<dbReference type="Pfam" id="PF00202">
    <property type="entry name" value="Aminotran_3"/>
    <property type="match status" value="1"/>
</dbReference>
<dbReference type="OrthoDB" id="9807885at2"/>
<dbReference type="PANTHER" id="PTHR43713">
    <property type="entry name" value="GLUTAMATE-1-SEMIALDEHYDE 2,1-AMINOMUTASE"/>
    <property type="match status" value="1"/>
</dbReference>
<accession>A0A5R9GKC6</accession>
<dbReference type="InterPro" id="IPR015424">
    <property type="entry name" value="PyrdxlP-dep_Trfase"/>
</dbReference>
<dbReference type="Gene3D" id="3.90.1150.10">
    <property type="entry name" value="Aspartate Aminotransferase, domain 1"/>
    <property type="match status" value="1"/>
</dbReference>
<dbReference type="GO" id="GO:0008483">
    <property type="term" value="F:transaminase activity"/>
    <property type="evidence" value="ECO:0007669"/>
    <property type="project" value="UniProtKB-KW"/>
</dbReference>
<dbReference type="Proteomes" id="UP000309676">
    <property type="component" value="Unassembled WGS sequence"/>
</dbReference>
<dbReference type="InterPro" id="IPR049704">
    <property type="entry name" value="Aminotrans_3_PPA_site"/>
</dbReference>
<proteinExistence type="inferred from homology"/>
<gene>
    <name evidence="4" type="ORF">FE782_01350</name>
</gene>
<keyword evidence="4" id="KW-0032">Aminotransferase</keyword>
<sequence length="448" mass="47844">MKAYTTSKRLFERSGAALAGGVSSSLRAAMRPVPLFAASGRGAVVTDADGNRYIDYLLAYGPLILGHAHPELTERIHAAMTNGYTFGLQHEGEIELAARLTEALPCAEQVAFSGSGTEAVMLALRIARSHTGRTKIVRFHGHYHGWSDAIFTAFPSADMKGGAASDAGGKTMPGTGGQSELALQDVILLPWNDAVALEETLRARGHEVAAVITEPVMCNSGCIRPRDGYLERMRELTRELGIVLIFDEVITGFRFGLGGAHERFGIAPDLMTMGKALAGGIALSAVAGSRELMRVVSSGKVSHLGTLNGNCVATAAAIATLDILGRNGGEAFVRMEATAARLAQGLRERIAANGFRGVVNQEGPVFHMMFIDRDAVEDFAAFSERDGALYSDFAERMLEEGVLVRTNGLWYVSTEHTEAHAEATLQAADRALARLAAERRTEGGERRG</sequence>
<comment type="similarity">
    <text evidence="3">Belongs to the class-III pyridoxal-phosphate-dependent aminotransferase family.</text>
</comment>
<dbReference type="GO" id="GO:0030170">
    <property type="term" value="F:pyridoxal phosphate binding"/>
    <property type="evidence" value="ECO:0007669"/>
    <property type="project" value="InterPro"/>
</dbReference>
<dbReference type="RefSeq" id="WP_138191726.1">
    <property type="nucleotide sequence ID" value="NZ_VCIW01000001.1"/>
</dbReference>